<feature type="transmembrane region" description="Helical" evidence="1">
    <location>
        <begin position="31"/>
        <end position="51"/>
    </location>
</feature>
<comment type="caution">
    <text evidence="3">The sequence shown here is derived from an EMBL/GenBank/DDBJ whole genome shotgun (WGS) entry which is preliminary data.</text>
</comment>
<name>S2WJS3_9ACTN</name>
<protein>
    <submittedName>
        <fullName evidence="3">TIGR03943 family protein</fullName>
    </submittedName>
</protein>
<sequence>MARSVPALALICFGAATLATGSKLLYYLKPSSAIVAAVMGLSLVVLGVVALKKRMALPRVACLLFVPALVMGIFAPSPLGVSVGGQFSGRPKMVGLTPLPKTGTYNLDLQQLYFRWLAGPADAVDGLSVRTIGFVSNSAGNLKINRHVIYCCAADAQTVTAKVITDETFPDDEWVQVTGSLIGIGEQPIIRAEKIQKIDPPLNPYLLP</sequence>
<dbReference type="RefSeq" id="WP_016456045.1">
    <property type="nucleotide sequence ID" value="NZ_KE150269.1"/>
</dbReference>
<gene>
    <name evidence="3" type="ORF">HMPREF9306_01215</name>
</gene>
<dbReference type="OrthoDB" id="359029at2"/>
<feature type="domain" description="DUF1980" evidence="2">
    <location>
        <begin position="126"/>
        <end position="206"/>
    </location>
</feature>
<dbReference type="Proteomes" id="UP000014417">
    <property type="component" value="Unassembled WGS sequence"/>
</dbReference>
<evidence type="ECO:0000313" key="3">
    <source>
        <dbReference type="EMBL" id="EPD32907.1"/>
    </source>
</evidence>
<keyword evidence="1" id="KW-1133">Transmembrane helix</keyword>
<dbReference type="InterPro" id="IPR048447">
    <property type="entry name" value="DUF1980_C"/>
</dbReference>
<evidence type="ECO:0000259" key="2">
    <source>
        <dbReference type="Pfam" id="PF21537"/>
    </source>
</evidence>
<feature type="transmembrane region" description="Helical" evidence="1">
    <location>
        <begin position="63"/>
        <end position="83"/>
    </location>
</feature>
<evidence type="ECO:0000256" key="1">
    <source>
        <dbReference type="SAM" id="Phobius"/>
    </source>
</evidence>
<keyword evidence="1" id="KW-0812">Transmembrane</keyword>
<dbReference type="Pfam" id="PF21537">
    <property type="entry name" value="DUF1980_C"/>
    <property type="match status" value="1"/>
</dbReference>
<dbReference type="EMBL" id="AGZR01000006">
    <property type="protein sequence ID" value="EPD32907.1"/>
    <property type="molecule type" value="Genomic_DNA"/>
</dbReference>
<proteinExistence type="predicted"/>
<evidence type="ECO:0000313" key="4">
    <source>
        <dbReference type="Proteomes" id="UP000014417"/>
    </source>
</evidence>
<dbReference type="HOGENOM" id="CLU_079638_1_0_11"/>
<reference evidence="3 4" key="1">
    <citation type="submission" date="2013-04" db="EMBL/GenBank/DDBJ databases">
        <title>The Genome Sequence of Propionimicrobium lymphophilum ACS-093-V-SCH5.</title>
        <authorList>
            <consortium name="The Broad Institute Genomics Platform"/>
            <person name="Earl A."/>
            <person name="Ward D."/>
            <person name="Feldgarden M."/>
            <person name="Gevers D."/>
            <person name="Saerens B."/>
            <person name="Vaneechoutte M."/>
            <person name="Walker B."/>
            <person name="Young S."/>
            <person name="Zeng Q."/>
            <person name="Gargeya S."/>
            <person name="Fitzgerald M."/>
            <person name="Haas B."/>
            <person name="Abouelleil A."/>
            <person name="Allen A.W."/>
            <person name="Alvarado L."/>
            <person name="Arachchi H.M."/>
            <person name="Berlin A.M."/>
            <person name="Chapman S.B."/>
            <person name="Gainer-Dewar J."/>
            <person name="Goldberg J."/>
            <person name="Griggs A."/>
            <person name="Gujja S."/>
            <person name="Hansen M."/>
            <person name="Howarth C."/>
            <person name="Imamovic A."/>
            <person name="Ireland A."/>
            <person name="Larimer J."/>
            <person name="McCowan C."/>
            <person name="Murphy C."/>
            <person name="Pearson M."/>
            <person name="Poon T.W."/>
            <person name="Priest M."/>
            <person name="Roberts A."/>
            <person name="Saif S."/>
            <person name="Shea T."/>
            <person name="Sisk P."/>
            <person name="Sykes S."/>
            <person name="Wortman J."/>
            <person name="Nusbaum C."/>
            <person name="Birren B."/>
        </authorList>
    </citation>
    <scope>NUCLEOTIDE SEQUENCE [LARGE SCALE GENOMIC DNA]</scope>
    <source>
        <strain evidence="3 4">ACS-093-V-SCH5</strain>
    </source>
</reference>
<dbReference type="STRING" id="883161.HMPREF9306_01215"/>
<keyword evidence="4" id="KW-1185">Reference proteome</keyword>
<organism evidence="3 4">
    <name type="scientific">Propionimicrobium lymphophilum ACS-093-V-SCH5</name>
    <dbReference type="NCBI Taxonomy" id="883161"/>
    <lineage>
        <taxon>Bacteria</taxon>
        <taxon>Bacillati</taxon>
        <taxon>Actinomycetota</taxon>
        <taxon>Actinomycetes</taxon>
        <taxon>Propionibacteriales</taxon>
        <taxon>Propionibacteriaceae</taxon>
        <taxon>Propionimicrobium</taxon>
    </lineage>
</organism>
<accession>S2WJS3</accession>
<keyword evidence="1" id="KW-0472">Membrane</keyword>
<dbReference type="AlphaFoldDB" id="S2WJS3"/>